<dbReference type="AlphaFoldDB" id="A0AAN6U0W8"/>
<sequence>MTADVSLAKPIPLRGSGPIYIQLTLPGVPWYIYNDHADGYFRDRGTTSSALVLDLAANPKSNDGILLGGTHIPLISASTTTTTTPGENEAGEPTTEKLQQFLSSQAIAQPHKPAPSSAVNSLRALLGLPKDRTSPAPADTSKPVEGASDVQEEGHGTTAEWKELRGARGWHRSPGDLGGFTQNASRRPPSEYYRTVRLEQAQYAVQTTEKGSFELRVKVRSIIGAGVRDTNTAGGRDRVAADGGVFGLLLERDGGGGGGWAVVGVEGVDQIQTYD</sequence>
<evidence type="ECO:0000313" key="3">
    <source>
        <dbReference type="Proteomes" id="UP001302602"/>
    </source>
</evidence>
<keyword evidence="3" id="KW-1185">Reference proteome</keyword>
<name>A0AAN6U0W8_9PEZI</name>
<reference evidence="2" key="2">
    <citation type="submission" date="2023-05" db="EMBL/GenBank/DDBJ databases">
        <authorList>
            <consortium name="Lawrence Berkeley National Laboratory"/>
            <person name="Steindorff A."/>
            <person name="Hensen N."/>
            <person name="Bonometti L."/>
            <person name="Westerberg I."/>
            <person name="Brannstrom I.O."/>
            <person name="Guillou S."/>
            <person name="Cros-Aarteil S."/>
            <person name="Calhoun S."/>
            <person name="Haridas S."/>
            <person name="Kuo A."/>
            <person name="Mondo S."/>
            <person name="Pangilinan J."/>
            <person name="Riley R."/>
            <person name="Labutti K."/>
            <person name="Andreopoulos B."/>
            <person name="Lipzen A."/>
            <person name="Chen C."/>
            <person name="Yanf M."/>
            <person name="Daum C."/>
            <person name="Ng V."/>
            <person name="Clum A."/>
            <person name="Ohm R."/>
            <person name="Martin F."/>
            <person name="Silar P."/>
            <person name="Natvig D."/>
            <person name="Lalanne C."/>
            <person name="Gautier V."/>
            <person name="Ament-Velasquez S.L."/>
            <person name="Kruys A."/>
            <person name="Hutchinson M.I."/>
            <person name="Powell A.J."/>
            <person name="Barry K."/>
            <person name="Miller A.N."/>
            <person name="Grigoriev I.V."/>
            <person name="Debuchy R."/>
            <person name="Gladieux P."/>
            <person name="Thoren M.H."/>
            <person name="Johannesson H."/>
        </authorList>
    </citation>
    <scope>NUCLEOTIDE SEQUENCE</scope>
    <source>
        <strain evidence="2">CBS 731.68</strain>
    </source>
</reference>
<organism evidence="2 3">
    <name type="scientific">Parathielavia appendiculata</name>
    <dbReference type="NCBI Taxonomy" id="2587402"/>
    <lineage>
        <taxon>Eukaryota</taxon>
        <taxon>Fungi</taxon>
        <taxon>Dikarya</taxon>
        <taxon>Ascomycota</taxon>
        <taxon>Pezizomycotina</taxon>
        <taxon>Sordariomycetes</taxon>
        <taxon>Sordariomycetidae</taxon>
        <taxon>Sordariales</taxon>
        <taxon>Chaetomiaceae</taxon>
        <taxon>Parathielavia</taxon>
    </lineage>
</organism>
<protein>
    <submittedName>
        <fullName evidence="2">Uncharacterized protein</fullName>
    </submittedName>
</protein>
<evidence type="ECO:0000313" key="2">
    <source>
        <dbReference type="EMBL" id="KAK4124382.1"/>
    </source>
</evidence>
<dbReference type="EMBL" id="MU853227">
    <property type="protein sequence ID" value="KAK4124382.1"/>
    <property type="molecule type" value="Genomic_DNA"/>
</dbReference>
<reference evidence="2" key="1">
    <citation type="journal article" date="2023" name="Mol. Phylogenet. Evol.">
        <title>Genome-scale phylogeny and comparative genomics of the fungal order Sordariales.</title>
        <authorList>
            <person name="Hensen N."/>
            <person name="Bonometti L."/>
            <person name="Westerberg I."/>
            <person name="Brannstrom I.O."/>
            <person name="Guillou S."/>
            <person name="Cros-Aarteil S."/>
            <person name="Calhoun S."/>
            <person name="Haridas S."/>
            <person name="Kuo A."/>
            <person name="Mondo S."/>
            <person name="Pangilinan J."/>
            <person name="Riley R."/>
            <person name="LaButti K."/>
            <person name="Andreopoulos B."/>
            <person name="Lipzen A."/>
            <person name="Chen C."/>
            <person name="Yan M."/>
            <person name="Daum C."/>
            <person name="Ng V."/>
            <person name="Clum A."/>
            <person name="Steindorff A."/>
            <person name="Ohm R.A."/>
            <person name="Martin F."/>
            <person name="Silar P."/>
            <person name="Natvig D.O."/>
            <person name="Lalanne C."/>
            <person name="Gautier V."/>
            <person name="Ament-Velasquez S.L."/>
            <person name="Kruys A."/>
            <person name="Hutchinson M.I."/>
            <person name="Powell A.J."/>
            <person name="Barry K."/>
            <person name="Miller A.N."/>
            <person name="Grigoriev I.V."/>
            <person name="Debuchy R."/>
            <person name="Gladieux P."/>
            <person name="Hiltunen Thoren M."/>
            <person name="Johannesson H."/>
        </authorList>
    </citation>
    <scope>NUCLEOTIDE SEQUENCE</scope>
    <source>
        <strain evidence="2">CBS 731.68</strain>
    </source>
</reference>
<feature type="region of interest" description="Disordered" evidence="1">
    <location>
        <begin position="129"/>
        <end position="156"/>
    </location>
</feature>
<dbReference type="GeneID" id="87833786"/>
<dbReference type="RefSeq" id="XP_062648153.1">
    <property type="nucleotide sequence ID" value="XM_062797018.1"/>
</dbReference>
<accession>A0AAN6U0W8</accession>
<dbReference type="Proteomes" id="UP001302602">
    <property type="component" value="Unassembled WGS sequence"/>
</dbReference>
<gene>
    <name evidence="2" type="ORF">N657DRAFT_689939</name>
</gene>
<comment type="caution">
    <text evidence="2">The sequence shown here is derived from an EMBL/GenBank/DDBJ whole genome shotgun (WGS) entry which is preliminary data.</text>
</comment>
<evidence type="ECO:0000256" key="1">
    <source>
        <dbReference type="SAM" id="MobiDB-lite"/>
    </source>
</evidence>
<proteinExistence type="predicted"/>